<proteinExistence type="predicted"/>
<dbReference type="OrthoDB" id="6372479at2759"/>
<dbReference type="Proteomes" id="UP000789390">
    <property type="component" value="Unassembled WGS sequence"/>
</dbReference>
<organism evidence="2 3">
    <name type="scientific">Daphnia galeata</name>
    <dbReference type="NCBI Taxonomy" id="27404"/>
    <lineage>
        <taxon>Eukaryota</taxon>
        <taxon>Metazoa</taxon>
        <taxon>Ecdysozoa</taxon>
        <taxon>Arthropoda</taxon>
        <taxon>Crustacea</taxon>
        <taxon>Branchiopoda</taxon>
        <taxon>Diplostraca</taxon>
        <taxon>Cladocera</taxon>
        <taxon>Anomopoda</taxon>
        <taxon>Daphniidae</taxon>
        <taxon>Daphnia</taxon>
    </lineage>
</organism>
<sequence length="148" mass="17151">MNIYYILKVCSLIMVSLLAAVSANRQRINTKQQEDPLGFFQYVNVPAYLQYEFGFNRGSFDHQVSRQEQFNNGNFRSKVKWSDSYEGMGAHYFDYNHGGSNLPEYPPEYQVPNYNVPPPDSNPAATQDLPQSNLDTLFRFPPRPDHQF</sequence>
<keyword evidence="3" id="KW-1185">Reference proteome</keyword>
<reference evidence="2" key="1">
    <citation type="submission" date="2021-11" db="EMBL/GenBank/DDBJ databases">
        <authorList>
            <person name="Schell T."/>
        </authorList>
    </citation>
    <scope>NUCLEOTIDE SEQUENCE</scope>
    <source>
        <strain evidence="2">M5</strain>
    </source>
</reference>
<feature type="signal peptide" evidence="1">
    <location>
        <begin position="1"/>
        <end position="23"/>
    </location>
</feature>
<dbReference type="EMBL" id="CAKKLH010000335">
    <property type="protein sequence ID" value="CAH0112989.1"/>
    <property type="molecule type" value="Genomic_DNA"/>
</dbReference>
<feature type="chain" id="PRO_5035241989" description="Cuticular protein" evidence="1">
    <location>
        <begin position="24"/>
        <end position="148"/>
    </location>
</feature>
<keyword evidence="1" id="KW-0732">Signal</keyword>
<name>A0A8J2S1I9_9CRUS</name>
<evidence type="ECO:0000313" key="3">
    <source>
        <dbReference type="Proteomes" id="UP000789390"/>
    </source>
</evidence>
<dbReference type="AlphaFoldDB" id="A0A8J2S1I9"/>
<comment type="caution">
    <text evidence="2">The sequence shown here is derived from an EMBL/GenBank/DDBJ whole genome shotgun (WGS) entry which is preliminary data.</text>
</comment>
<evidence type="ECO:0000256" key="1">
    <source>
        <dbReference type="SAM" id="SignalP"/>
    </source>
</evidence>
<evidence type="ECO:0000313" key="2">
    <source>
        <dbReference type="EMBL" id="CAH0112989.1"/>
    </source>
</evidence>
<protein>
    <recommendedName>
        <fullName evidence="4">Cuticular protein</fullName>
    </recommendedName>
</protein>
<evidence type="ECO:0008006" key="4">
    <source>
        <dbReference type="Google" id="ProtNLM"/>
    </source>
</evidence>
<gene>
    <name evidence="2" type="ORF">DGAL_LOCUS16788</name>
</gene>
<accession>A0A8J2S1I9</accession>